<dbReference type="STRING" id="74649.A0A2P6SE27"/>
<dbReference type="AlphaFoldDB" id="A0A2P6SE27"/>
<dbReference type="PROSITE" id="PS50878">
    <property type="entry name" value="RT_POL"/>
    <property type="match status" value="1"/>
</dbReference>
<dbReference type="Gramene" id="PRQ56923">
    <property type="protein sequence ID" value="PRQ56923"/>
    <property type="gene ID" value="RchiOBHm_Chr1g0342611"/>
</dbReference>
<dbReference type="InterPro" id="IPR043502">
    <property type="entry name" value="DNA/RNA_pol_sf"/>
</dbReference>
<dbReference type="PANTHER" id="PTHR33116">
    <property type="entry name" value="REVERSE TRANSCRIPTASE ZINC-BINDING DOMAIN-CONTAINING PROTEIN-RELATED-RELATED"/>
    <property type="match status" value="1"/>
</dbReference>
<comment type="caution">
    <text evidence="2">The sequence shown here is derived from an EMBL/GenBank/DDBJ whole genome shotgun (WGS) entry which is preliminary data.</text>
</comment>
<keyword evidence="2" id="KW-0808">Transferase</keyword>
<protein>
    <submittedName>
        <fullName evidence="2">Putative RNA-directed DNA polymerase</fullName>
        <ecNumber evidence="2">2.7.7.49</ecNumber>
    </submittedName>
</protein>
<dbReference type="PANTHER" id="PTHR33116:SF70">
    <property type="entry name" value="NON-LTR RETROELEMENT REVERSE TRANSCRIPTASE-LIKE PROTEIN"/>
    <property type="match status" value="1"/>
</dbReference>
<organism evidence="2 3">
    <name type="scientific">Rosa chinensis</name>
    <name type="common">China rose</name>
    <dbReference type="NCBI Taxonomy" id="74649"/>
    <lineage>
        <taxon>Eukaryota</taxon>
        <taxon>Viridiplantae</taxon>
        <taxon>Streptophyta</taxon>
        <taxon>Embryophyta</taxon>
        <taxon>Tracheophyta</taxon>
        <taxon>Spermatophyta</taxon>
        <taxon>Magnoliopsida</taxon>
        <taxon>eudicotyledons</taxon>
        <taxon>Gunneridae</taxon>
        <taxon>Pentapetalae</taxon>
        <taxon>rosids</taxon>
        <taxon>fabids</taxon>
        <taxon>Rosales</taxon>
        <taxon>Rosaceae</taxon>
        <taxon>Rosoideae</taxon>
        <taxon>Rosoideae incertae sedis</taxon>
        <taxon>Rosa</taxon>
    </lineage>
</organism>
<evidence type="ECO:0000313" key="2">
    <source>
        <dbReference type="EMBL" id="PRQ56923.1"/>
    </source>
</evidence>
<dbReference type="EC" id="2.7.7.49" evidence="2"/>
<gene>
    <name evidence="2" type="ORF">RchiOBHm_Chr1g0342611</name>
</gene>
<reference evidence="2 3" key="1">
    <citation type="journal article" date="2018" name="Nat. Genet.">
        <title>The Rosa genome provides new insights in the design of modern roses.</title>
        <authorList>
            <person name="Bendahmane M."/>
        </authorList>
    </citation>
    <scope>NUCLEOTIDE SEQUENCE [LARGE SCALE GENOMIC DNA]</scope>
    <source>
        <strain evidence="3">cv. Old Blush</strain>
    </source>
</reference>
<accession>A0A2P6SE27</accession>
<dbReference type="Proteomes" id="UP000238479">
    <property type="component" value="Chromosome 1"/>
</dbReference>
<evidence type="ECO:0000259" key="1">
    <source>
        <dbReference type="PROSITE" id="PS50878"/>
    </source>
</evidence>
<feature type="domain" description="Reverse transcriptase" evidence="1">
    <location>
        <begin position="1"/>
        <end position="254"/>
    </location>
</feature>
<dbReference type="OMA" id="FILCLET"/>
<dbReference type="Pfam" id="PF00078">
    <property type="entry name" value="RVT_1"/>
    <property type="match status" value="1"/>
</dbReference>
<keyword evidence="2" id="KW-0548">Nucleotidyltransferase</keyword>
<dbReference type="CDD" id="cd01650">
    <property type="entry name" value="RT_nLTR_like"/>
    <property type="match status" value="1"/>
</dbReference>
<sequence length="351" mass="40068">MANFRPISLCTTIYKVISKIIVARIRPLMQHLISPNQVNYVPGRHISDNIMIAQEMLFKFKKSYGALGFFAWKMDLSKAYDRLSWNFIEMVLYETQFPHDLVKLIMSCITSTSFQICFNGELTNLFKAQRGIRQGDPLSPYIFVLCMEKLSHLIKSTVDIVSWTPVRASQSRPKVSHLFFVDDLMLFAEASPSQGHTIKYYLDAFCSLSGQTVGYEKSLIFCSPNTCKGSASEISRICGSPLTNDLGKYLGMPLIHTKVKKHTYDSLFDKVQSRLSSWKCKVLSMVGRLTLIQSVTSSIPIYAMQTAKLPMSLCDRIDKMNRDFLWGTQMIRKRSILWDGTLFVNQRILVV</sequence>
<keyword evidence="2" id="KW-0695">RNA-directed DNA polymerase</keyword>
<dbReference type="EMBL" id="PDCK01000039">
    <property type="protein sequence ID" value="PRQ56923.1"/>
    <property type="molecule type" value="Genomic_DNA"/>
</dbReference>
<proteinExistence type="predicted"/>
<dbReference type="SUPFAM" id="SSF56672">
    <property type="entry name" value="DNA/RNA polymerases"/>
    <property type="match status" value="1"/>
</dbReference>
<keyword evidence="3" id="KW-1185">Reference proteome</keyword>
<name>A0A2P6SE27_ROSCH</name>
<dbReference type="InterPro" id="IPR000477">
    <property type="entry name" value="RT_dom"/>
</dbReference>
<dbReference type="GO" id="GO:0003964">
    <property type="term" value="F:RNA-directed DNA polymerase activity"/>
    <property type="evidence" value="ECO:0007669"/>
    <property type="project" value="UniProtKB-KW"/>
</dbReference>
<evidence type="ECO:0000313" key="3">
    <source>
        <dbReference type="Proteomes" id="UP000238479"/>
    </source>
</evidence>